<dbReference type="Pfam" id="PF03659">
    <property type="entry name" value="Glyco_hydro_71"/>
    <property type="match status" value="1"/>
</dbReference>
<feature type="region of interest" description="Disordered" evidence="1">
    <location>
        <begin position="769"/>
        <end position="811"/>
    </location>
</feature>
<sequence length="1101" mass="117679">MVSLLAWATVLLLACRVQLQVQAAAVFAHFMVTNTANYTSNDWENDILLAQDAHIDAFALNMAYADSTNTGALAAAFSAADSLGFKLFFSFDYAGNGDWPKADVITLIQQYSAHSSYYFYKGQAFVSTFEGPGRADDWPEIKAVTGCFFIPSWSSLGAKPAVATGVVDGLFSWAGWPWGPQDADTYVDASYLQYLESLPYMMPVSPWFFTNLPGYKKNWMWRGDHLWHDRWQQVLYIQPEFVEIISWNDYGESHYIGPLYDQAMEAFEVGEAPFNYATEMPHDGWRATIPFWADMYKDGTAEVTEETIIAWYRLTPGAACDSGGTSGNTASQLQVEFPPAEIAQDRIFFSAVLGSFSGAVVSIGDWTQTVGWFDVPDDDVGVYYGDVAIGAHRGPVTVSLMRDNVIIATIEGKAISSTCEHGVQNWNAWVGSTSTGETVSARPTRLLSEQVCMNGTGANNFAGLCGFACRYGYCPLGACTCTRMGIGYEPPNSTGVLGYPIVGEGASYSGLCSFDCNLGFCPESACGTVEVPLSTPTVSPFLPPACVSGSGEGNLAGLCDFGCAHGFCPMNACTCTGQGALNVMDPTSETVGTAAPGVDATVYGPLCEYTCQRGYCPEGACIVAEDSDSGSGSGDGPGDGEVYIAPSIWNMPSPVVQCEPPCSLIMPPLQLASPSVISIPPWESPVEQSYLTTRTTTYDDGVVETYNGYAVATTTITISFPPSVVTEIPVWGVTINASQAQPTELEMTRSITLPYMVWSLPPFDEDPNATSMTGTVLPPPYPWSQASKDSELNTATTTWSSGSATPTADRGNPDVGVSCKPFCHLCLLCRPDWSGGGGGGSDDGSNSNSNSNSNEDECSTREAEICSTVCVAGSGCEFDCSTTTGCSVTASATSTVGTPAPAVAITLEQWPEATEEPDAEVTSIARSLDSRLSALYGDLTVLTGYEDGAATATATSTSRATTTTSAPPDLPTSLSDLQFVIFLRKPADSLDSWTWSGYLLPTYYDEEYVCNNAYEVVTSTDNIPNQTDEDSDYGYPMYLGPFAAQDLNCGYVSQGLTPGDVHCGTQVLTCLELDALHALGYPGYTCGNTEFYMQAWCPMAD</sequence>
<dbReference type="OMA" id="RATIPFW"/>
<feature type="signal peptide" evidence="2">
    <location>
        <begin position="1"/>
        <end position="23"/>
    </location>
</feature>
<dbReference type="OrthoDB" id="1046782at2759"/>
<gene>
    <name evidence="3" type="ORF">PROQFM164_S05g000250</name>
</gene>
<dbReference type="InterPro" id="IPR051130">
    <property type="entry name" value="Mito_struct-func_regulator"/>
</dbReference>
<dbReference type="CDD" id="cd11577">
    <property type="entry name" value="GH71"/>
    <property type="match status" value="1"/>
</dbReference>
<keyword evidence="2" id="KW-0732">Signal</keyword>
<evidence type="ECO:0000313" key="3">
    <source>
        <dbReference type="EMBL" id="CDM36417.1"/>
    </source>
</evidence>
<dbReference type="Gene3D" id="3.20.20.80">
    <property type="entry name" value="Glycosidases"/>
    <property type="match status" value="1"/>
</dbReference>
<accession>W6R3N3</accession>
<feature type="compositionally biased region" description="Low complexity" evidence="1">
    <location>
        <begin position="794"/>
        <end position="808"/>
    </location>
</feature>
<dbReference type="AlphaFoldDB" id="W6R3N3"/>
<dbReference type="PANTHER" id="PTHR43173:SF33">
    <property type="entry name" value="ASCUS WALL ENDO-1,3-ALPHA-GLUCANASE-RELATED"/>
    <property type="match status" value="1"/>
</dbReference>
<keyword evidence="3" id="KW-0378">Hydrolase</keyword>
<keyword evidence="4" id="KW-1185">Reference proteome</keyword>
<organism evidence="3 4">
    <name type="scientific">Penicillium roqueforti (strain FM164)</name>
    <dbReference type="NCBI Taxonomy" id="1365484"/>
    <lineage>
        <taxon>Eukaryota</taxon>
        <taxon>Fungi</taxon>
        <taxon>Dikarya</taxon>
        <taxon>Ascomycota</taxon>
        <taxon>Pezizomycotina</taxon>
        <taxon>Eurotiomycetes</taxon>
        <taxon>Eurotiomycetidae</taxon>
        <taxon>Eurotiales</taxon>
        <taxon>Aspergillaceae</taxon>
        <taxon>Penicillium</taxon>
    </lineage>
</organism>
<name>W6R3N3_PENRF</name>
<feature type="chain" id="PRO_5004880349" evidence="2">
    <location>
        <begin position="24"/>
        <end position="1101"/>
    </location>
</feature>
<dbReference type="EMBL" id="HG792019">
    <property type="protein sequence ID" value="CDM36417.1"/>
    <property type="molecule type" value="Genomic_DNA"/>
</dbReference>
<dbReference type="InterPro" id="IPR005197">
    <property type="entry name" value="Glyco_hydro_71"/>
</dbReference>
<dbReference type="Proteomes" id="UP000030686">
    <property type="component" value="Unassembled WGS sequence"/>
</dbReference>
<dbReference type="GO" id="GO:0051118">
    <property type="term" value="F:glucan endo-1,3-alpha-glucosidase activity"/>
    <property type="evidence" value="ECO:0007669"/>
    <property type="project" value="InterPro"/>
</dbReference>
<evidence type="ECO:0000256" key="2">
    <source>
        <dbReference type="SAM" id="SignalP"/>
    </source>
</evidence>
<proteinExistence type="predicted"/>
<dbReference type="STRING" id="1365484.W6R3N3"/>
<evidence type="ECO:0000256" key="1">
    <source>
        <dbReference type="SAM" id="MobiDB-lite"/>
    </source>
</evidence>
<reference evidence="3" key="1">
    <citation type="journal article" date="2014" name="Nat. Commun.">
        <title>Multiple recent horizontal transfers of a large genomic region in cheese making fungi.</title>
        <authorList>
            <person name="Cheeseman K."/>
            <person name="Ropars J."/>
            <person name="Renault P."/>
            <person name="Dupont J."/>
            <person name="Gouzy J."/>
            <person name="Branca A."/>
            <person name="Abraham A.L."/>
            <person name="Ceppi M."/>
            <person name="Conseiller E."/>
            <person name="Debuchy R."/>
            <person name="Malagnac F."/>
            <person name="Goarin A."/>
            <person name="Silar P."/>
            <person name="Lacoste S."/>
            <person name="Sallet E."/>
            <person name="Bensimon A."/>
            <person name="Giraud T."/>
            <person name="Brygoo Y."/>
        </authorList>
    </citation>
    <scope>NUCLEOTIDE SEQUENCE [LARGE SCALE GENOMIC DNA]</scope>
    <source>
        <strain evidence="3">FM164</strain>
    </source>
</reference>
<feature type="compositionally biased region" description="Low complexity" evidence="1">
    <location>
        <begin position="843"/>
        <end position="853"/>
    </location>
</feature>
<evidence type="ECO:0000313" key="4">
    <source>
        <dbReference type="Proteomes" id="UP000030686"/>
    </source>
</evidence>
<feature type="region of interest" description="Disordered" evidence="1">
    <location>
        <begin position="837"/>
        <end position="856"/>
    </location>
</feature>
<protein>
    <submittedName>
        <fullName evidence="3">Glycoside hydrolase, family 71</fullName>
    </submittedName>
</protein>
<dbReference type="PANTHER" id="PTHR43173">
    <property type="entry name" value="ABC1 FAMILY PROTEIN"/>
    <property type="match status" value="1"/>
</dbReference>